<feature type="region of interest" description="Disordered" evidence="1">
    <location>
        <begin position="46"/>
        <end position="133"/>
    </location>
</feature>
<protein>
    <recommendedName>
        <fullName evidence="5">Peroxin 22-like protein</fullName>
    </recommendedName>
</protein>
<dbReference type="EMBL" id="AZHD01000014">
    <property type="protein sequence ID" value="OAA57563.1"/>
    <property type="molecule type" value="Genomic_DNA"/>
</dbReference>
<feature type="compositionally biased region" description="Polar residues" evidence="1">
    <location>
        <begin position="99"/>
        <end position="110"/>
    </location>
</feature>
<evidence type="ECO:0000313" key="3">
    <source>
        <dbReference type="EMBL" id="OAA57563.1"/>
    </source>
</evidence>
<feature type="compositionally biased region" description="Basic and acidic residues" evidence="1">
    <location>
        <begin position="188"/>
        <end position="205"/>
    </location>
</feature>
<feature type="region of interest" description="Disordered" evidence="1">
    <location>
        <begin position="188"/>
        <end position="224"/>
    </location>
</feature>
<feature type="transmembrane region" description="Helical" evidence="2">
    <location>
        <begin position="21"/>
        <end position="40"/>
    </location>
</feature>
<feature type="compositionally biased region" description="Gly residues" evidence="1">
    <location>
        <begin position="118"/>
        <end position="133"/>
    </location>
</feature>
<evidence type="ECO:0000313" key="4">
    <source>
        <dbReference type="Proteomes" id="UP000076874"/>
    </source>
</evidence>
<evidence type="ECO:0008006" key="5">
    <source>
        <dbReference type="Google" id="ProtNLM"/>
    </source>
</evidence>
<organism evidence="3 4">
    <name type="scientific">Niveomyces insectorum RCEF 264</name>
    <dbReference type="NCBI Taxonomy" id="1081102"/>
    <lineage>
        <taxon>Eukaryota</taxon>
        <taxon>Fungi</taxon>
        <taxon>Dikarya</taxon>
        <taxon>Ascomycota</taxon>
        <taxon>Pezizomycotina</taxon>
        <taxon>Sordariomycetes</taxon>
        <taxon>Hypocreomycetidae</taxon>
        <taxon>Hypocreales</taxon>
        <taxon>Cordycipitaceae</taxon>
        <taxon>Niveomyces</taxon>
    </lineage>
</organism>
<dbReference type="AlphaFoldDB" id="A0A167QED1"/>
<dbReference type="OrthoDB" id="5327700at2759"/>
<evidence type="ECO:0000256" key="1">
    <source>
        <dbReference type="SAM" id="MobiDB-lite"/>
    </source>
</evidence>
<proteinExistence type="predicted"/>
<feature type="region of interest" description="Disordered" evidence="1">
    <location>
        <begin position="409"/>
        <end position="430"/>
    </location>
</feature>
<name>A0A167QED1_9HYPO</name>
<feature type="compositionally biased region" description="Low complexity" evidence="1">
    <location>
        <begin position="206"/>
        <end position="223"/>
    </location>
</feature>
<sequence>MSAPYDGGSSSRRRRGVFSHWVPLVLTLTIATAGVAAWAWSQRSRDDDEYENEDGHGGRPSHAQSQQYTEIDYENADYGENPPYGASNARSDRAGPATASGSTVGNNTIRMTDASPGSGIGGSGGGVGGSAGGSGWGARMSGALGGGASSPQQWVGQASKAVTAGITAASAAVGGALASIREGDKDAYADHETWSEEADARRDRPAASAAPAAAAPSSSSARDAFSRKRKTVAIVVSADNHSDGGDDDGFLEHASILSYIPRQNDFTKTRIFVLIYAPGLKDAASADALSPSVPQPTSLSSSFSNIGPETSQTSQPSPLRPDAPASASGSGVPAGYSAVYAQARALVEKEAEIIPFTSPNGHAHILHLLEPDVVYLQESLTGDNGAVVNQLQNWMRNDVVVVVGAESGTGGLADSESEAEKPVSGGAAAEKHQIWWQREDRVGRGRGVVVVDGLRVNDDWHRRVQGRD</sequence>
<gene>
    <name evidence="3" type="ORF">SPI_07222</name>
</gene>
<reference evidence="3 4" key="1">
    <citation type="journal article" date="2016" name="Genome Biol. Evol.">
        <title>Divergent and convergent evolution of fungal pathogenicity.</title>
        <authorList>
            <person name="Shang Y."/>
            <person name="Xiao G."/>
            <person name="Zheng P."/>
            <person name="Cen K."/>
            <person name="Zhan S."/>
            <person name="Wang C."/>
        </authorList>
    </citation>
    <scope>NUCLEOTIDE SEQUENCE [LARGE SCALE GENOMIC DNA]</scope>
    <source>
        <strain evidence="3 4">RCEF 264</strain>
    </source>
</reference>
<comment type="caution">
    <text evidence="3">The sequence shown here is derived from an EMBL/GenBank/DDBJ whole genome shotgun (WGS) entry which is preliminary data.</text>
</comment>
<keyword evidence="2" id="KW-1133">Transmembrane helix</keyword>
<evidence type="ECO:0000256" key="2">
    <source>
        <dbReference type="SAM" id="Phobius"/>
    </source>
</evidence>
<keyword evidence="2" id="KW-0812">Transmembrane</keyword>
<feature type="region of interest" description="Disordered" evidence="1">
    <location>
        <begin position="286"/>
        <end position="331"/>
    </location>
</feature>
<accession>A0A167QED1</accession>
<keyword evidence="2" id="KW-0472">Membrane</keyword>
<feature type="compositionally biased region" description="Polar residues" evidence="1">
    <location>
        <begin position="295"/>
        <end position="317"/>
    </location>
</feature>
<dbReference type="Proteomes" id="UP000076874">
    <property type="component" value="Unassembled WGS sequence"/>
</dbReference>
<keyword evidence="4" id="KW-1185">Reference proteome</keyword>